<sequence length="79" mass="9371">MPLDTLLIDYFISNIARSIFNQIGLDTNKFYETKNVIRENIYHSPLFNQNINLKNLNDFRNEMNKFTDNCLNDVLELIV</sequence>
<proteinExistence type="predicted"/>
<dbReference type="GeneID" id="94844583"/>
<protein>
    <submittedName>
        <fullName evidence="1">Uncharacterized protein</fullName>
    </submittedName>
</protein>
<keyword evidence="2" id="KW-1185">Reference proteome</keyword>
<dbReference type="VEuPathDB" id="TrichDB:TRFO_34802"/>
<reference evidence="1" key="1">
    <citation type="submission" date="2016-10" db="EMBL/GenBank/DDBJ databases">
        <authorList>
            <person name="Benchimol M."/>
            <person name="Almeida L.G."/>
            <person name="Vasconcelos A.T."/>
            <person name="Perreira-Neves A."/>
            <person name="Rosa I.A."/>
            <person name="Tasca T."/>
            <person name="Bogo M.R."/>
            <person name="de Souza W."/>
        </authorList>
    </citation>
    <scope>NUCLEOTIDE SEQUENCE [LARGE SCALE GENOMIC DNA]</scope>
    <source>
        <strain evidence="1">K</strain>
    </source>
</reference>
<accession>A0A1J4JJU9</accession>
<evidence type="ECO:0000313" key="1">
    <source>
        <dbReference type="EMBL" id="OHS98889.1"/>
    </source>
</evidence>
<evidence type="ECO:0000313" key="2">
    <source>
        <dbReference type="Proteomes" id="UP000179807"/>
    </source>
</evidence>
<gene>
    <name evidence="1" type="ORF">TRFO_34802</name>
</gene>
<comment type="caution">
    <text evidence="1">The sequence shown here is derived from an EMBL/GenBank/DDBJ whole genome shotgun (WGS) entry which is preliminary data.</text>
</comment>
<dbReference type="EMBL" id="MLAK01001035">
    <property type="protein sequence ID" value="OHS98889.1"/>
    <property type="molecule type" value="Genomic_DNA"/>
</dbReference>
<organism evidence="1 2">
    <name type="scientific">Tritrichomonas foetus</name>
    <dbReference type="NCBI Taxonomy" id="1144522"/>
    <lineage>
        <taxon>Eukaryota</taxon>
        <taxon>Metamonada</taxon>
        <taxon>Parabasalia</taxon>
        <taxon>Tritrichomonadida</taxon>
        <taxon>Tritrichomonadidae</taxon>
        <taxon>Tritrichomonas</taxon>
    </lineage>
</organism>
<dbReference type="AlphaFoldDB" id="A0A1J4JJU9"/>
<dbReference type="RefSeq" id="XP_068352026.1">
    <property type="nucleotide sequence ID" value="XM_068509879.1"/>
</dbReference>
<name>A0A1J4JJU9_9EUKA</name>
<dbReference type="Proteomes" id="UP000179807">
    <property type="component" value="Unassembled WGS sequence"/>
</dbReference>